<protein>
    <recommendedName>
        <fullName evidence="4">RAB6-interacting golgin</fullName>
    </recommendedName>
</protein>
<keyword evidence="3" id="KW-1185">Reference proteome</keyword>
<reference evidence="2 3" key="1">
    <citation type="journal article" date="2024" name="Nat. Commun.">
        <title>Phylogenomics reveals the evolutionary origins of lichenization in chlorophyte algae.</title>
        <authorList>
            <person name="Puginier C."/>
            <person name="Libourel C."/>
            <person name="Otte J."/>
            <person name="Skaloud P."/>
            <person name="Haon M."/>
            <person name="Grisel S."/>
            <person name="Petersen M."/>
            <person name="Berrin J.G."/>
            <person name="Delaux P.M."/>
            <person name="Dal Grande F."/>
            <person name="Keller J."/>
        </authorList>
    </citation>
    <scope>NUCLEOTIDE SEQUENCE [LARGE SCALE GENOMIC DNA]</scope>
    <source>
        <strain evidence="2 3">SAG 2523</strain>
    </source>
</reference>
<dbReference type="Proteomes" id="UP001485043">
    <property type="component" value="Unassembled WGS sequence"/>
</dbReference>
<evidence type="ECO:0000256" key="1">
    <source>
        <dbReference type="SAM" id="MobiDB-lite"/>
    </source>
</evidence>
<evidence type="ECO:0008006" key="4">
    <source>
        <dbReference type="Google" id="ProtNLM"/>
    </source>
</evidence>
<feature type="region of interest" description="Disordered" evidence="1">
    <location>
        <begin position="1"/>
        <end position="27"/>
    </location>
</feature>
<proteinExistence type="predicted"/>
<sequence length="121" mass="13341">MEDASFRRAPITPDRVSPAREGQAAQRIDHDGFVKSICVSLERKIAEATKEQHTAQLAQSQKVAKTNELAGLRTDLRHERAENMVLRALHDRAGAAKEQAHAEKHMGVPERKGCDSTGCCL</sequence>
<dbReference type="EMBL" id="JALJOV010000770">
    <property type="protein sequence ID" value="KAK9861371.1"/>
    <property type="molecule type" value="Genomic_DNA"/>
</dbReference>
<feature type="region of interest" description="Disordered" evidence="1">
    <location>
        <begin position="96"/>
        <end position="121"/>
    </location>
</feature>
<gene>
    <name evidence="2" type="ORF">WJX84_000336</name>
</gene>
<name>A0AAW1SVF6_9CHLO</name>
<evidence type="ECO:0000313" key="3">
    <source>
        <dbReference type="Proteomes" id="UP001485043"/>
    </source>
</evidence>
<dbReference type="AlphaFoldDB" id="A0AAW1SVF6"/>
<feature type="compositionally biased region" description="Basic and acidic residues" evidence="1">
    <location>
        <begin position="96"/>
        <end position="114"/>
    </location>
</feature>
<organism evidence="2 3">
    <name type="scientific">Apatococcus fuscideae</name>
    <dbReference type="NCBI Taxonomy" id="2026836"/>
    <lineage>
        <taxon>Eukaryota</taxon>
        <taxon>Viridiplantae</taxon>
        <taxon>Chlorophyta</taxon>
        <taxon>core chlorophytes</taxon>
        <taxon>Trebouxiophyceae</taxon>
        <taxon>Chlorellales</taxon>
        <taxon>Chlorellaceae</taxon>
        <taxon>Apatococcus</taxon>
    </lineage>
</organism>
<comment type="caution">
    <text evidence="2">The sequence shown here is derived from an EMBL/GenBank/DDBJ whole genome shotgun (WGS) entry which is preliminary data.</text>
</comment>
<accession>A0AAW1SVF6</accession>
<evidence type="ECO:0000313" key="2">
    <source>
        <dbReference type="EMBL" id="KAK9861371.1"/>
    </source>
</evidence>